<feature type="transmembrane region" description="Helical" evidence="1">
    <location>
        <begin position="655"/>
        <end position="681"/>
    </location>
</feature>
<organism evidence="2 3">
    <name type="scientific">Linnemannia elongata AG-77</name>
    <dbReference type="NCBI Taxonomy" id="1314771"/>
    <lineage>
        <taxon>Eukaryota</taxon>
        <taxon>Fungi</taxon>
        <taxon>Fungi incertae sedis</taxon>
        <taxon>Mucoromycota</taxon>
        <taxon>Mortierellomycotina</taxon>
        <taxon>Mortierellomycetes</taxon>
        <taxon>Mortierellales</taxon>
        <taxon>Mortierellaceae</taxon>
        <taxon>Linnemannia</taxon>
    </lineage>
</organism>
<dbReference type="AlphaFoldDB" id="A0A197KB56"/>
<gene>
    <name evidence="2" type="ORF">K457DRAFT_14251</name>
</gene>
<reference evidence="2 3" key="1">
    <citation type="submission" date="2016-05" db="EMBL/GenBank/DDBJ databases">
        <title>Genome sequencing reveals origins of a unique bacterial endosymbiosis in the earliest lineages of terrestrial Fungi.</title>
        <authorList>
            <consortium name="DOE Joint Genome Institute"/>
            <person name="Uehling J."/>
            <person name="Gryganskyi A."/>
            <person name="Hameed K."/>
            <person name="Tschaplinski T."/>
            <person name="Misztal P."/>
            <person name="Wu S."/>
            <person name="Desiro A."/>
            <person name="Vande Pol N."/>
            <person name="Du Z.-Y."/>
            <person name="Zienkiewicz A."/>
            <person name="Zienkiewicz K."/>
            <person name="Morin E."/>
            <person name="Tisserant E."/>
            <person name="Splivallo R."/>
            <person name="Hainaut M."/>
            <person name="Henrissat B."/>
            <person name="Ohm R."/>
            <person name="Kuo A."/>
            <person name="Yan J."/>
            <person name="Lipzen A."/>
            <person name="Nolan M."/>
            <person name="Labutti K."/>
            <person name="Barry K."/>
            <person name="Goldstein A."/>
            <person name="Labbe J."/>
            <person name="Schadt C."/>
            <person name="Tuskan G."/>
            <person name="Grigoriev I."/>
            <person name="Martin F."/>
            <person name="Vilgalys R."/>
            <person name="Bonito G."/>
        </authorList>
    </citation>
    <scope>NUCLEOTIDE SEQUENCE [LARGE SCALE GENOMIC DNA]</scope>
    <source>
        <strain evidence="2 3">AG-77</strain>
    </source>
</reference>
<sequence>MRPHQKFRLGNRVESIAVRQAADGTYYSELTDIRDTFPSASKLKIDGVTLVWLKDEQGHRYEPLRIEHHPDDIVDITVDTSVHVPISISTALMGQYAPTTAANQAHLIPCPEGVEQSITTLALHPPLLYAPPPVTSTTLSISDNHLYQNPLATLGTIVTTTRQIVKEVEASSAQNSANHQEQMVSLIRTWENINLVLQGQEDARMRDEEILMVQKQTINRLVATQQRVDALLVQNFELHEYPIPRRFVVLPDSYNTLDPRRAASQRYRLYFLCECGEHCGTDEDRERDASSSVPVKNQVHLANHEGYELTRPTEFFERYGPYVLGLLRILKHCLAAASFAAPAVSLAQSQIGSIMQGVESITKNTIEAVNTSITFLEKRLEDNDTADNVASFQSSQSGDDLADMISDLRALEGADLRRLDTFLRNKDKDKILGNLYRIVTIKGHVKWVCLQHYQASYRASAMKAFIQIVEASEGIYDPHLGKVTITLKSDVVSRDFFTRLAGQAAAVVDLDVTLDYRFGSSDLSTLVDMLVRSNVTTLRLDLKDEDIITRMPNVVETGNATTGGLTSKYGPLTRLLANKTIRRVDLIGADFFGNRTSNLFKAKQGLSTLRSFRYSSQIRDTDWGRLLEIVLFSPELRDLRLGKLPDDTKHSYSFIFAYFALAGLVFFVAPAITASTCAALYSITSSRFKLRHSTFSLSDLRSLHAYGSTYGVIHKLVKVLQPTDSSPSALTELVFIDAKHISNRAQQLIRRISSRLEFLILDTPLYTRLFDRARLEVLLLNKPLYASLLHNARHNMTPTIDHVDLHLASPQASDYPFSKLTHLYLAVDLTEPTLCQFASILPTLHLIHFGADQRSQSLLKHVNFKTLQSISLFRMDEGYLQPMFDTLLSDSHSCQLEKLFLGGITGIERLPGFLEALPLKELHMIGLPLETLDKALQGLNLSKLAHLSIFHAHYDWSTETLLASRSNEFTEKFCMHLEKVSEVSQEFGIMNDFLERAKGGVYSDRSRPEQGSPTALPRSRVRLLKGGLLTKQYWESILSTISP</sequence>
<dbReference type="EMBL" id="KV442017">
    <property type="protein sequence ID" value="OAQ34413.1"/>
    <property type="molecule type" value="Genomic_DNA"/>
</dbReference>
<keyword evidence="3" id="KW-1185">Reference proteome</keyword>
<dbReference type="OrthoDB" id="2423826at2759"/>
<evidence type="ECO:0000313" key="2">
    <source>
        <dbReference type="EMBL" id="OAQ34413.1"/>
    </source>
</evidence>
<dbReference type="Proteomes" id="UP000078512">
    <property type="component" value="Unassembled WGS sequence"/>
</dbReference>
<keyword evidence="1" id="KW-1133">Transmembrane helix</keyword>
<accession>A0A197KB56</accession>
<evidence type="ECO:0000313" key="3">
    <source>
        <dbReference type="Proteomes" id="UP000078512"/>
    </source>
</evidence>
<keyword evidence="1" id="KW-0812">Transmembrane</keyword>
<proteinExistence type="predicted"/>
<name>A0A197KB56_9FUNG</name>
<protein>
    <submittedName>
        <fullName evidence="2">Uncharacterized protein</fullName>
    </submittedName>
</protein>
<evidence type="ECO:0000256" key="1">
    <source>
        <dbReference type="SAM" id="Phobius"/>
    </source>
</evidence>
<keyword evidence="1" id="KW-0472">Membrane</keyword>